<dbReference type="Proteomes" id="UP000792457">
    <property type="component" value="Unassembled WGS sequence"/>
</dbReference>
<feature type="compositionally biased region" description="Polar residues" evidence="1">
    <location>
        <begin position="578"/>
        <end position="588"/>
    </location>
</feature>
<accession>A0A8K0NWI0</accession>
<evidence type="ECO:0000313" key="2">
    <source>
        <dbReference type="EMBL" id="KAG8227105.1"/>
    </source>
</evidence>
<organism evidence="2 3">
    <name type="scientific">Ladona fulva</name>
    <name type="common">Scarce chaser dragonfly</name>
    <name type="synonym">Libellula fulva</name>
    <dbReference type="NCBI Taxonomy" id="123851"/>
    <lineage>
        <taxon>Eukaryota</taxon>
        <taxon>Metazoa</taxon>
        <taxon>Ecdysozoa</taxon>
        <taxon>Arthropoda</taxon>
        <taxon>Hexapoda</taxon>
        <taxon>Insecta</taxon>
        <taxon>Pterygota</taxon>
        <taxon>Palaeoptera</taxon>
        <taxon>Odonata</taxon>
        <taxon>Epiprocta</taxon>
        <taxon>Anisoptera</taxon>
        <taxon>Libelluloidea</taxon>
        <taxon>Libellulidae</taxon>
        <taxon>Ladona</taxon>
    </lineage>
</organism>
<feature type="region of interest" description="Disordered" evidence="1">
    <location>
        <begin position="418"/>
        <end position="443"/>
    </location>
</feature>
<feature type="compositionally biased region" description="Acidic residues" evidence="1">
    <location>
        <begin position="20"/>
        <end position="37"/>
    </location>
</feature>
<feature type="region of interest" description="Disordered" evidence="1">
    <location>
        <begin position="874"/>
        <end position="929"/>
    </location>
</feature>
<reference evidence="2" key="2">
    <citation type="submission" date="2017-10" db="EMBL/GenBank/DDBJ databases">
        <title>Ladona fulva Genome sequencing and assembly.</title>
        <authorList>
            <person name="Murali S."/>
            <person name="Richards S."/>
            <person name="Bandaranaike D."/>
            <person name="Bellair M."/>
            <person name="Blankenburg K."/>
            <person name="Chao H."/>
            <person name="Dinh H."/>
            <person name="Doddapaneni H."/>
            <person name="Dugan-Rocha S."/>
            <person name="Elkadiri S."/>
            <person name="Gnanaolivu R."/>
            <person name="Hernandez B."/>
            <person name="Skinner E."/>
            <person name="Javaid M."/>
            <person name="Lee S."/>
            <person name="Li M."/>
            <person name="Ming W."/>
            <person name="Munidasa M."/>
            <person name="Muniz J."/>
            <person name="Nguyen L."/>
            <person name="Hughes D."/>
            <person name="Osuji N."/>
            <person name="Pu L.-L."/>
            <person name="Puazo M."/>
            <person name="Qu C."/>
            <person name="Quiroz J."/>
            <person name="Raj R."/>
            <person name="Weissenberger G."/>
            <person name="Xin Y."/>
            <person name="Zou X."/>
            <person name="Han Y."/>
            <person name="Worley K."/>
            <person name="Muzny D."/>
            <person name="Gibbs R."/>
        </authorList>
    </citation>
    <scope>NUCLEOTIDE SEQUENCE</scope>
    <source>
        <strain evidence="2">Sampled in the wild</strain>
    </source>
</reference>
<keyword evidence="3" id="KW-1185">Reference proteome</keyword>
<feature type="non-terminal residue" evidence="2">
    <location>
        <position position="929"/>
    </location>
</feature>
<feature type="region of interest" description="Disordered" evidence="1">
    <location>
        <begin position="20"/>
        <end position="48"/>
    </location>
</feature>
<feature type="region of interest" description="Disordered" evidence="1">
    <location>
        <begin position="66"/>
        <end position="229"/>
    </location>
</feature>
<feature type="compositionally biased region" description="Polar residues" evidence="1">
    <location>
        <begin position="883"/>
        <end position="892"/>
    </location>
</feature>
<feature type="region of interest" description="Disordered" evidence="1">
    <location>
        <begin position="567"/>
        <end position="596"/>
    </location>
</feature>
<comment type="caution">
    <text evidence="2">The sequence shown here is derived from an EMBL/GenBank/DDBJ whole genome shotgun (WGS) entry which is preliminary data.</text>
</comment>
<reference evidence="2" key="1">
    <citation type="submission" date="2013-04" db="EMBL/GenBank/DDBJ databases">
        <authorList>
            <person name="Qu J."/>
            <person name="Murali S.C."/>
            <person name="Bandaranaike D."/>
            <person name="Bellair M."/>
            <person name="Blankenburg K."/>
            <person name="Chao H."/>
            <person name="Dinh H."/>
            <person name="Doddapaneni H."/>
            <person name="Downs B."/>
            <person name="Dugan-Rocha S."/>
            <person name="Elkadiri S."/>
            <person name="Gnanaolivu R.D."/>
            <person name="Hernandez B."/>
            <person name="Javaid M."/>
            <person name="Jayaseelan J.C."/>
            <person name="Lee S."/>
            <person name="Li M."/>
            <person name="Ming W."/>
            <person name="Munidasa M."/>
            <person name="Muniz J."/>
            <person name="Nguyen L."/>
            <person name="Ongeri F."/>
            <person name="Osuji N."/>
            <person name="Pu L.-L."/>
            <person name="Puazo M."/>
            <person name="Qu C."/>
            <person name="Quiroz J."/>
            <person name="Raj R."/>
            <person name="Weissenberger G."/>
            <person name="Xin Y."/>
            <person name="Zou X."/>
            <person name="Han Y."/>
            <person name="Richards S."/>
            <person name="Worley K."/>
            <person name="Muzny D."/>
            <person name="Gibbs R."/>
        </authorList>
    </citation>
    <scope>NUCLEOTIDE SEQUENCE</scope>
    <source>
        <strain evidence="2">Sampled in the wild</strain>
    </source>
</reference>
<dbReference type="AlphaFoldDB" id="A0A8K0NWI0"/>
<evidence type="ECO:0000313" key="3">
    <source>
        <dbReference type="Proteomes" id="UP000792457"/>
    </source>
</evidence>
<feature type="compositionally biased region" description="Polar residues" evidence="1">
    <location>
        <begin position="303"/>
        <end position="325"/>
    </location>
</feature>
<dbReference type="EMBL" id="KZ308312">
    <property type="protein sequence ID" value="KAG8227105.1"/>
    <property type="molecule type" value="Genomic_DNA"/>
</dbReference>
<feature type="compositionally biased region" description="Basic and acidic residues" evidence="1">
    <location>
        <begin position="199"/>
        <end position="209"/>
    </location>
</feature>
<name>A0A8K0NWI0_LADFU</name>
<feature type="compositionally biased region" description="Basic and acidic residues" evidence="1">
    <location>
        <begin position="99"/>
        <end position="178"/>
    </location>
</feature>
<feature type="region of interest" description="Disordered" evidence="1">
    <location>
        <begin position="301"/>
        <end position="340"/>
    </location>
</feature>
<evidence type="ECO:0000256" key="1">
    <source>
        <dbReference type="SAM" id="MobiDB-lite"/>
    </source>
</evidence>
<feature type="compositionally biased region" description="Basic residues" evidence="1">
    <location>
        <begin position="179"/>
        <end position="190"/>
    </location>
</feature>
<sequence>MAYLCKMAEEIKSGEEIEVLEDEGPEEGEIEDDTSDEDNVKNLGIGSSNVSQVNASMGTKYFQAPCSSSKVVRKKKPQTHAEEKSEKSWGNTNRRRYKFYVDHDNPSREPYDRLKKSDVNSDRRGVNFHDLLSEYKTSKHDNEGNTHEKENRHYSKEVRLDSTRKRESLVNDVLTDKAKRSRKRKHRHSPSHSPVSSEPDGRRKKEIRTTRPRRRKKQSVTTRNSKESALIFAQIRASKLNSQPTEQKNPSVELINVVSEGEYQAEGGTVPGNDGKPIYSEGESNQLCKNRNSEAVLREGEVTNLSKEPSSCISGKGSFTASDSQTAEKIEDSESKDEDDDDVLQLRMIALQSAFRAKYLARKRLGLNKKNPIRAKSSVERSSVDSILDDTEELLEAAEDLTSSPAKEHESDNAFTSLAEVPLPPDEPRNPSASGITQAEDLTPVDMELALTDEEDVSLETGKDNDCDFVFPNDEGLHPIVRITRNSMKAKTIPVTIGRKQHHKVRQRSSIGKQEICRRKNLLEVITAGKDVDLANLDSSYIGMEDVHDPAGTQYSADYFHQMDEDRALSEASDTKSDSISAYTGQIPSLSNDNDDEDEELLRAKLLLDISKRHRKEEAVIKTALTVADFEEKTKPAVKVTAAYLVKSDQPESTMVNSPIKVNGDSSIVRAIAISHEKMKTKRFVERVRKGNALLKAQALKSAHAKQYPITTLVKGRVSKMSNRGKYQRINQSRTAISKKKLDGNIQVTVAGSNSKSKVVSQVPKQQDRIVICLGEDSDDSEDEKDKQDMEIEPQMDTTPRIVSEVISESGFGNQWEIAYHQMMDPEPFMHMVYPESGGEMKIEQLRSADSTKVARIPIDFEKSVDLFLKEVRSVQESKSKNKQPTSRTSMTKAEVQVTHPTVAKRKVAVNTPQAVKPNLKSVTGITPQ</sequence>
<feature type="compositionally biased region" description="Basic and acidic residues" evidence="1">
    <location>
        <begin position="567"/>
        <end position="577"/>
    </location>
</feature>
<gene>
    <name evidence="2" type="ORF">J437_LFUL006351</name>
</gene>
<protein>
    <submittedName>
        <fullName evidence="2">Uncharacterized protein</fullName>
    </submittedName>
</protein>
<proteinExistence type="predicted"/>